<dbReference type="EMBL" id="LSCV01000012">
    <property type="protein sequence ID" value="KXB41530.1"/>
    <property type="molecule type" value="Genomic_DNA"/>
</dbReference>
<sequence length="401" mass="46162">MNILLIGTAESVREIKNMVADFPVETTCCYAEDTSEIKNQLAALPTNIDGIFASGKAVYYEIINNYHPTVPIYYAKRLVLGFSKSIVAYLRSKKNYKRPLFDIIDRKLVEYLISQYELEFEKTTIIEYDQRVSESHYLLSYINLYKTAEVDVIFTAFGYTYDMLKTLNIPCFRIPATKYDLLADFQNLMREIELQQNKHKAISVHNLHFSGDKGEQMHFYKAYANFVQGIYLPNTEQHLVISNNSFNIDQLRYYLLETLGIKQAGQLSISIADGSNVQNCIDNSIYARSFIDEHYPLALYTDHQVQRYSLTANEKSVAVDLISEISSKTGLLRKHLHNLVNYMQNNEDCKLTTSQLAIILGLTKRSASRIMNTLVQAQYAREIPTYTDTIGRREKCIELLI</sequence>
<keyword evidence="2" id="KW-1185">Reference proteome</keyword>
<reference evidence="2" key="1">
    <citation type="submission" date="2016-01" db="EMBL/GenBank/DDBJ databases">
        <authorList>
            <person name="Mitreva M."/>
            <person name="Pepin K.H."/>
            <person name="Mihindukulasuriya K.A."/>
            <person name="Fulton R."/>
            <person name="Fronick C."/>
            <person name="O'Laughlin M."/>
            <person name="Miner T."/>
            <person name="Herter B."/>
            <person name="Rosa B.A."/>
            <person name="Cordes M."/>
            <person name="Tomlinson C."/>
            <person name="Wollam A."/>
            <person name="Palsikar V.B."/>
            <person name="Mardis E.R."/>
            <person name="Wilson R.K."/>
        </authorList>
    </citation>
    <scope>NUCLEOTIDE SEQUENCE [LARGE SCALE GENOMIC DNA]</scope>
    <source>
        <strain evidence="2">KA00274</strain>
    </source>
</reference>
<name>A0A133YE95_9FIRM</name>
<accession>A0A133YE95</accession>
<gene>
    <name evidence="1" type="ORF">HMPREF1872_00616</name>
</gene>
<protein>
    <submittedName>
        <fullName evidence="1">Uncharacterized protein</fullName>
    </submittedName>
</protein>
<organism evidence="1 2">
    <name type="scientific">Amygdalobacter nucleatus</name>
    <dbReference type="NCBI Taxonomy" id="3029274"/>
    <lineage>
        <taxon>Bacteria</taxon>
        <taxon>Bacillati</taxon>
        <taxon>Bacillota</taxon>
        <taxon>Clostridia</taxon>
        <taxon>Eubacteriales</taxon>
        <taxon>Oscillospiraceae</taxon>
        <taxon>Amygdalobacter</taxon>
    </lineage>
</organism>
<comment type="caution">
    <text evidence="1">The sequence shown here is derived from an EMBL/GenBank/DDBJ whole genome shotgun (WGS) entry which is preliminary data.</text>
</comment>
<proteinExistence type="predicted"/>
<evidence type="ECO:0000313" key="2">
    <source>
        <dbReference type="Proteomes" id="UP000070080"/>
    </source>
</evidence>
<dbReference type="AlphaFoldDB" id="A0A133YE95"/>
<dbReference type="Proteomes" id="UP000070080">
    <property type="component" value="Unassembled WGS sequence"/>
</dbReference>
<dbReference type="OrthoDB" id="4986073at2"/>
<dbReference type="STRING" id="1497955.HMPREF1872_00616"/>
<dbReference type="RefSeq" id="WP_066713705.1">
    <property type="nucleotide sequence ID" value="NZ_CP118869.1"/>
</dbReference>
<evidence type="ECO:0000313" key="1">
    <source>
        <dbReference type="EMBL" id="KXB41530.1"/>
    </source>
</evidence>